<dbReference type="InterPro" id="IPR001853">
    <property type="entry name" value="DSBA-like_thioredoxin_dom"/>
</dbReference>
<dbReference type="GO" id="GO:0004602">
    <property type="term" value="F:glutathione peroxidase activity"/>
    <property type="evidence" value="ECO:0007669"/>
    <property type="project" value="TreeGrafter"/>
</dbReference>
<dbReference type="InterPro" id="IPR051924">
    <property type="entry name" value="GST_Kappa/NadH"/>
</dbReference>
<dbReference type="GO" id="GO:0006749">
    <property type="term" value="P:glutathione metabolic process"/>
    <property type="evidence" value="ECO:0007669"/>
    <property type="project" value="TreeGrafter"/>
</dbReference>
<keyword evidence="3" id="KW-1185">Reference proteome</keyword>
<dbReference type="Pfam" id="PF01323">
    <property type="entry name" value="DSBA"/>
    <property type="match status" value="1"/>
</dbReference>
<dbReference type="PANTHER" id="PTHR42943">
    <property type="entry name" value="GLUTATHIONE S-TRANSFERASE KAPPA"/>
    <property type="match status" value="1"/>
</dbReference>
<dbReference type="AlphaFoldDB" id="A0A1U9KTT8"/>
<evidence type="ECO:0000313" key="2">
    <source>
        <dbReference type="EMBL" id="AQS89137.1"/>
    </source>
</evidence>
<dbReference type="PANTHER" id="PTHR42943:SF2">
    <property type="entry name" value="GLUTATHIONE S-TRANSFERASE KAPPA 1"/>
    <property type="match status" value="1"/>
</dbReference>
<proteinExistence type="inferred from homology"/>
<accession>A0A1U9KTT8</accession>
<dbReference type="GO" id="GO:0018845">
    <property type="term" value="F:2-hydroxychromene-2-carboxylate isomerase activity"/>
    <property type="evidence" value="ECO:0007669"/>
    <property type="project" value="UniProtKB-UniRule"/>
</dbReference>
<comment type="catalytic activity">
    <reaction evidence="1">
        <text>2-hydroxychromene-2-carboxylate = (3E)-4-(2-hydroxyphenyl)-2-oxobut-3-enoate</text>
        <dbReference type="Rhea" id="RHEA:27401"/>
        <dbReference type="ChEBI" id="CHEBI:59350"/>
        <dbReference type="ChEBI" id="CHEBI:59353"/>
        <dbReference type="EC" id="5.99.1.4"/>
    </reaction>
</comment>
<dbReference type="InterPro" id="IPR036249">
    <property type="entry name" value="Thioredoxin-like_sf"/>
</dbReference>
<keyword evidence="1" id="KW-0413">Isomerase</keyword>
<dbReference type="RefSeq" id="WP_077808195.1">
    <property type="nucleotide sequence ID" value="NZ_BJXS01000011.1"/>
</dbReference>
<dbReference type="InterPro" id="IPR014440">
    <property type="entry name" value="HCCAis_GSTk"/>
</dbReference>
<evidence type="ECO:0000313" key="3">
    <source>
        <dbReference type="Proteomes" id="UP000188604"/>
    </source>
</evidence>
<dbReference type="PIRSF" id="PIRSF006386">
    <property type="entry name" value="HCCAis_GSTk"/>
    <property type="match status" value="1"/>
</dbReference>
<dbReference type="EMBL" id="CP014691">
    <property type="protein sequence ID" value="AQS89137.1"/>
    <property type="molecule type" value="Genomic_DNA"/>
</dbReference>
<organism evidence="2 3">
    <name type="scientific">Neoasaia chiangmaiensis</name>
    <dbReference type="NCBI Taxonomy" id="320497"/>
    <lineage>
        <taxon>Bacteria</taxon>
        <taxon>Pseudomonadati</taxon>
        <taxon>Pseudomonadota</taxon>
        <taxon>Alphaproteobacteria</taxon>
        <taxon>Acetobacterales</taxon>
        <taxon>Acetobacteraceae</taxon>
        <taxon>Neoasaia</taxon>
    </lineage>
</organism>
<dbReference type="Proteomes" id="UP000188604">
    <property type="component" value="Chromosome"/>
</dbReference>
<dbReference type="GO" id="GO:0004364">
    <property type="term" value="F:glutathione transferase activity"/>
    <property type="evidence" value="ECO:0007669"/>
    <property type="project" value="TreeGrafter"/>
</dbReference>
<comment type="similarity">
    <text evidence="1">Belongs to the GST superfamily. NadH family.</text>
</comment>
<dbReference type="SUPFAM" id="SSF52833">
    <property type="entry name" value="Thioredoxin-like"/>
    <property type="match status" value="1"/>
</dbReference>
<sequence>MQVEFVYDYRSIYAYLANTQVRTLGADIVFLAVDIVSIMEKVNNQPSPRCPPKARYARVDSERWARLYGVPLAPNEALLSAMRDGHLPNALLSRAALAARRLEIFEPVNNALFAAVWAGSDDLATEKGRLLFCEKHRFPASLWHIADSDDIVAELTANNARALAAGVFGVPTFFVGGEMFFGNDRLGFVRDKVAASQAGDKS</sequence>
<protein>
    <recommendedName>
        <fullName evidence="1">2-hydroxychromene-2-carboxylate isomerase</fullName>
        <ecNumber evidence="1">5.99.1.4</ecNumber>
    </recommendedName>
</protein>
<dbReference type="EC" id="5.99.1.4" evidence="1"/>
<dbReference type="KEGG" id="nch:A0U93_15775"/>
<reference evidence="2 3" key="1">
    <citation type="submission" date="2016-03" db="EMBL/GenBank/DDBJ databases">
        <title>Acetic acid bacteria sequencing.</title>
        <authorList>
            <person name="Brandt J."/>
            <person name="Jakob F."/>
            <person name="Vogel R.F."/>
        </authorList>
    </citation>
    <scope>NUCLEOTIDE SEQUENCE [LARGE SCALE GENOMIC DNA]</scope>
    <source>
        <strain evidence="2 3">NBRC 101099</strain>
    </source>
</reference>
<gene>
    <name evidence="2" type="ORF">A0U93_15775</name>
</gene>
<dbReference type="OrthoDB" id="5244108at2"/>
<name>A0A1U9KTT8_9PROT</name>
<dbReference type="Gene3D" id="3.40.30.10">
    <property type="entry name" value="Glutaredoxin"/>
    <property type="match status" value="1"/>
</dbReference>
<evidence type="ECO:0000256" key="1">
    <source>
        <dbReference type="PIRNR" id="PIRNR006386"/>
    </source>
</evidence>